<comment type="function">
    <text evidence="19">Member of the two-component regulatory system NreB/NreC involved in the control of dissimilatory nitrate/nitrite reduction in response to oxygen. NreB functions as a direct oxygen sensor histidine kinase which is autophosphorylated, in the absence of oxygen, probably at the conserved histidine residue, and transfers its phosphate group probably to a conserved aspartate residue of NreC. NreB/NreC activates the expression of the nitrate (narGHJI) and nitrite (nir) reductase operons, as well as the putative nitrate transporter gene narT.</text>
</comment>
<keyword evidence="7" id="KW-1003">Cell membrane</keyword>
<dbReference type="PRINTS" id="PR00344">
    <property type="entry name" value="BCTRLSENSOR"/>
</dbReference>
<dbReference type="Pfam" id="PF07730">
    <property type="entry name" value="HisKA_3"/>
    <property type="match status" value="1"/>
</dbReference>
<gene>
    <name evidence="22" type="ORF">Pta02_47980</name>
</gene>
<keyword evidence="12" id="KW-0479">Metal-binding</keyword>
<evidence type="ECO:0000256" key="11">
    <source>
        <dbReference type="ARBA" id="ARBA00022692"/>
    </source>
</evidence>
<evidence type="ECO:0000256" key="15">
    <source>
        <dbReference type="ARBA" id="ARBA00023004"/>
    </source>
</evidence>
<reference evidence="22" key="1">
    <citation type="submission" date="2021-01" db="EMBL/GenBank/DDBJ databases">
        <title>Whole genome shotgun sequence of Planobispora takensis NBRC 109077.</title>
        <authorList>
            <person name="Komaki H."/>
            <person name="Tamura T."/>
        </authorList>
    </citation>
    <scope>NUCLEOTIDE SEQUENCE</scope>
    <source>
        <strain evidence="22">NBRC 109077</strain>
    </source>
</reference>
<evidence type="ECO:0000256" key="3">
    <source>
        <dbReference type="ARBA" id="ARBA00004496"/>
    </source>
</evidence>
<evidence type="ECO:0000256" key="12">
    <source>
        <dbReference type="ARBA" id="ARBA00022723"/>
    </source>
</evidence>
<evidence type="ECO:0000256" key="13">
    <source>
        <dbReference type="ARBA" id="ARBA00022777"/>
    </source>
</evidence>
<evidence type="ECO:0000256" key="18">
    <source>
        <dbReference type="ARBA" id="ARBA00023136"/>
    </source>
</evidence>
<evidence type="ECO:0000256" key="17">
    <source>
        <dbReference type="ARBA" id="ARBA00023014"/>
    </source>
</evidence>
<keyword evidence="11" id="KW-0812">Transmembrane</keyword>
<dbReference type="Gene3D" id="1.20.5.1930">
    <property type="match status" value="1"/>
</dbReference>
<sequence length="314" mass="34506">MRQLISNAEEILDDVVMALSEGRVPTEASISRLAWDIGADRAEAGIHPKESLDAASIFFRVALPSLSEALMPFPDFVRLFNIVAMSLEHSISARIRTASASYTGFLLNRLHNVQVEERHRIARELHDRIGHGISVAHQQLELHEYNLLAEPARASGNVKLAERAIQETMRNLRQVTSELYPNEPLKSLEKALLGYLDTVDTRETAVGLHINGDEAWASPEVRDESFLIFREALRNALGHARASAVLIRIDIAPHEMRGIVQDNGCGFSGKESASSGMGLRSMRERAELLGGSVVVSSEPGKGTSVEFHVPMATS</sequence>
<keyword evidence="13 22" id="KW-0418">Kinase</keyword>
<dbReference type="GO" id="GO:0000155">
    <property type="term" value="F:phosphorelay sensor kinase activity"/>
    <property type="evidence" value="ECO:0007669"/>
    <property type="project" value="InterPro"/>
</dbReference>
<dbReference type="GO" id="GO:0005737">
    <property type="term" value="C:cytoplasm"/>
    <property type="evidence" value="ECO:0007669"/>
    <property type="project" value="UniProtKB-SubCell"/>
</dbReference>
<feature type="domain" description="Histidine kinase" evidence="21">
    <location>
        <begin position="228"/>
        <end position="313"/>
    </location>
</feature>
<evidence type="ECO:0000256" key="4">
    <source>
        <dbReference type="ARBA" id="ARBA00004651"/>
    </source>
</evidence>
<dbReference type="AlphaFoldDB" id="A0A8J3T2E4"/>
<dbReference type="InterPro" id="IPR036890">
    <property type="entry name" value="HATPase_C_sf"/>
</dbReference>
<evidence type="ECO:0000256" key="20">
    <source>
        <dbReference type="ARBA" id="ARBA00030800"/>
    </source>
</evidence>
<evidence type="ECO:0000256" key="9">
    <source>
        <dbReference type="ARBA" id="ARBA00022490"/>
    </source>
</evidence>
<comment type="cofactor">
    <cofactor evidence="2">
        <name>[4Fe-4S] cluster</name>
        <dbReference type="ChEBI" id="CHEBI:49883"/>
    </cofactor>
</comment>
<comment type="catalytic activity">
    <reaction evidence="1">
        <text>ATP + protein L-histidine = ADP + protein N-phospho-L-histidine.</text>
        <dbReference type="EC" id="2.7.13.3"/>
    </reaction>
</comment>
<dbReference type="InterPro" id="IPR003594">
    <property type="entry name" value="HATPase_dom"/>
</dbReference>
<evidence type="ECO:0000256" key="8">
    <source>
        <dbReference type="ARBA" id="ARBA00022485"/>
    </source>
</evidence>
<comment type="caution">
    <text evidence="22">The sequence shown here is derived from an EMBL/GenBank/DDBJ whole genome shotgun (WGS) entry which is preliminary data.</text>
</comment>
<keyword evidence="15" id="KW-0408">Iron</keyword>
<evidence type="ECO:0000256" key="19">
    <source>
        <dbReference type="ARBA" id="ARBA00024827"/>
    </source>
</evidence>
<keyword evidence="9" id="KW-0963">Cytoplasm</keyword>
<dbReference type="InterPro" id="IPR011712">
    <property type="entry name" value="Sig_transdc_His_kin_sub3_dim/P"/>
</dbReference>
<evidence type="ECO:0000256" key="14">
    <source>
        <dbReference type="ARBA" id="ARBA00022989"/>
    </source>
</evidence>
<dbReference type="EC" id="2.7.13.3" evidence="5"/>
<dbReference type="GO" id="GO:0051539">
    <property type="term" value="F:4 iron, 4 sulfur cluster binding"/>
    <property type="evidence" value="ECO:0007669"/>
    <property type="project" value="UniProtKB-KW"/>
</dbReference>
<evidence type="ECO:0000256" key="5">
    <source>
        <dbReference type="ARBA" id="ARBA00012438"/>
    </source>
</evidence>
<dbReference type="PROSITE" id="PS50109">
    <property type="entry name" value="HIS_KIN"/>
    <property type="match status" value="1"/>
</dbReference>
<dbReference type="InterPro" id="IPR004358">
    <property type="entry name" value="Sig_transdc_His_kin-like_C"/>
</dbReference>
<dbReference type="Pfam" id="PF02518">
    <property type="entry name" value="HATPase_c"/>
    <property type="match status" value="1"/>
</dbReference>
<accession>A0A8J3T2E4</accession>
<dbReference type="GO" id="GO:0046983">
    <property type="term" value="F:protein dimerization activity"/>
    <property type="evidence" value="ECO:0007669"/>
    <property type="project" value="InterPro"/>
</dbReference>
<dbReference type="Proteomes" id="UP000634476">
    <property type="component" value="Unassembled WGS sequence"/>
</dbReference>
<evidence type="ECO:0000256" key="16">
    <source>
        <dbReference type="ARBA" id="ARBA00023012"/>
    </source>
</evidence>
<dbReference type="Gene3D" id="3.30.565.10">
    <property type="entry name" value="Histidine kinase-like ATPase, C-terminal domain"/>
    <property type="match status" value="1"/>
</dbReference>
<dbReference type="CDD" id="cd16917">
    <property type="entry name" value="HATPase_UhpB-NarQ-NarX-like"/>
    <property type="match status" value="1"/>
</dbReference>
<evidence type="ECO:0000259" key="21">
    <source>
        <dbReference type="PROSITE" id="PS50109"/>
    </source>
</evidence>
<keyword evidence="16" id="KW-0902">Two-component regulatory system</keyword>
<dbReference type="SMART" id="SM00387">
    <property type="entry name" value="HATPase_c"/>
    <property type="match status" value="1"/>
</dbReference>
<evidence type="ECO:0000256" key="10">
    <source>
        <dbReference type="ARBA" id="ARBA00022679"/>
    </source>
</evidence>
<dbReference type="PANTHER" id="PTHR24421:SF37">
    <property type="entry name" value="SENSOR HISTIDINE KINASE NARS"/>
    <property type="match status" value="1"/>
</dbReference>
<organism evidence="22 23">
    <name type="scientific">Planobispora takensis</name>
    <dbReference type="NCBI Taxonomy" id="1367882"/>
    <lineage>
        <taxon>Bacteria</taxon>
        <taxon>Bacillati</taxon>
        <taxon>Actinomycetota</taxon>
        <taxon>Actinomycetes</taxon>
        <taxon>Streptosporangiales</taxon>
        <taxon>Streptosporangiaceae</taxon>
        <taxon>Planobispora</taxon>
    </lineage>
</organism>
<keyword evidence="10" id="KW-0808">Transferase</keyword>
<dbReference type="InterPro" id="IPR050482">
    <property type="entry name" value="Sensor_HK_TwoCompSys"/>
</dbReference>
<evidence type="ECO:0000256" key="1">
    <source>
        <dbReference type="ARBA" id="ARBA00000085"/>
    </source>
</evidence>
<keyword evidence="8" id="KW-0004">4Fe-4S</keyword>
<dbReference type="GO" id="GO:0005886">
    <property type="term" value="C:plasma membrane"/>
    <property type="evidence" value="ECO:0007669"/>
    <property type="project" value="UniProtKB-SubCell"/>
</dbReference>
<protein>
    <recommendedName>
        <fullName evidence="6">Oxygen sensor histidine kinase NreB</fullName>
        <ecNumber evidence="5">2.7.13.3</ecNumber>
    </recommendedName>
    <alternativeName>
        <fullName evidence="20">Nitrogen regulation protein B</fullName>
    </alternativeName>
</protein>
<keyword evidence="18" id="KW-0472">Membrane</keyword>
<keyword evidence="14" id="KW-1133">Transmembrane helix</keyword>
<dbReference type="SUPFAM" id="SSF55874">
    <property type="entry name" value="ATPase domain of HSP90 chaperone/DNA topoisomerase II/histidine kinase"/>
    <property type="match status" value="1"/>
</dbReference>
<keyword evidence="23" id="KW-1185">Reference proteome</keyword>
<comment type="subcellular location">
    <subcellularLocation>
        <location evidence="4">Cell membrane</location>
        <topology evidence="4">Multi-pass membrane protein</topology>
    </subcellularLocation>
    <subcellularLocation>
        <location evidence="3">Cytoplasm</location>
    </subcellularLocation>
</comment>
<dbReference type="InterPro" id="IPR005467">
    <property type="entry name" value="His_kinase_dom"/>
</dbReference>
<proteinExistence type="predicted"/>
<name>A0A8J3T2E4_9ACTN</name>
<keyword evidence="17" id="KW-0411">Iron-sulfur</keyword>
<dbReference type="GO" id="GO:0046872">
    <property type="term" value="F:metal ion binding"/>
    <property type="evidence" value="ECO:0007669"/>
    <property type="project" value="UniProtKB-KW"/>
</dbReference>
<dbReference type="EMBL" id="BOOK01000035">
    <property type="protein sequence ID" value="GII02790.1"/>
    <property type="molecule type" value="Genomic_DNA"/>
</dbReference>
<evidence type="ECO:0000256" key="7">
    <source>
        <dbReference type="ARBA" id="ARBA00022475"/>
    </source>
</evidence>
<evidence type="ECO:0000256" key="2">
    <source>
        <dbReference type="ARBA" id="ARBA00001966"/>
    </source>
</evidence>
<evidence type="ECO:0000313" key="22">
    <source>
        <dbReference type="EMBL" id="GII02790.1"/>
    </source>
</evidence>
<evidence type="ECO:0000256" key="6">
    <source>
        <dbReference type="ARBA" id="ARBA00017322"/>
    </source>
</evidence>
<evidence type="ECO:0000313" key="23">
    <source>
        <dbReference type="Proteomes" id="UP000634476"/>
    </source>
</evidence>
<dbReference type="PANTHER" id="PTHR24421">
    <property type="entry name" value="NITRATE/NITRITE SENSOR PROTEIN NARX-RELATED"/>
    <property type="match status" value="1"/>
</dbReference>